<evidence type="ECO:0000313" key="1">
    <source>
        <dbReference type="EMBL" id="CAH2094339.1"/>
    </source>
</evidence>
<gene>
    <name evidence="1" type="ORF">EEDITHA_LOCUS9913</name>
</gene>
<comment type="caution">
    <text evidence="1">The sequence shown here is derived from an EMBL/GenBank/DDBJ whole genome shotgun (WGS) entry which is preliminary data.</text>
</comment>
<accession>A0AAU9U3B6</accession>
<protein>
    <submittedName>
        <fullName evidence="1">Uncharacterized protein</fullName>
    </submittedName>
</protein>
<keyword evidence="2" id="KW-1185">Reference proteome</keyword>
<evidence type="ECO:0000313" key="2">
    <source>
        <dbReference type="Proteomes" id="UP001153954"/>
    </source>
</evidence>
<proteinExistence type="predicted"/>
<name>A0AAU9U3B6_EUPED</name>
<dbReference type="AlphaFoldDB" id="A0AAU9U3B6"/>
<dbReference type="Proteomes" id="UP001153954">
    <property type="component" value="Unassembled WGS sequence"/>
</dbReference>
<organism evidence="1 2">
    <name type="scientific">Euphydryas editha</name>
    <name type="common">Edith's checkerspot</name>
    <dbReference type="NCBI Taxonomy" id="104508"/>
    <lineage>
        <taxon>Eukaryota</taxon>
        <taxon>Metazoa</taxon>
        <taxon>Ecdysozoa</taxon>
        <taxon>Arthropoda</taxon>
        <taxon>Hexapoda</taxon>
        <taxon>Insecta</taxon>
        <taxon>Pterygota</taxon>
        <taxon>Neoptera</taxon>
        <taxon>Endopterygota</taxon>
        <taxon>Lepidoptera</taxon>
        <taxon>Glossata</taxon>
        <taxon>Ditrysia</taxon>
        <taxon>Papilionoidea</taxon>
        <taxon>Nymphalidae</taxon>
        <taxon>Nymphalinae</taxon>
        <taxon>Euphydryas</taxon>
    </lineage>
</organism>
<dbReference type="EMBL" id="CAKOGL010000014">
    <property type="protein sequence ID" value="CAH2094339.1"/>
    <property type="molecule type" value="Genomic_DNA"/>
</dbReference>
<reference evidence="1" key="1">
    <citation type="submission" date="2022-03" db="EMBL/GenBank/DDBJ databases">
        <authorList>
            <person name="Tunstrom K."/>
        </authorList>
    </citation>
    <scope>NUCLEOTIDE SEQUENCE</scope>
</reference>
<sequence>MGKSNDDIKHTRKVILLKYKDRKETLILSKSFKRKKEQLTIKVKCNTKIKKSLNESESKEKYPLFQSQLRDRVVPCCFRTNCTKKQKFKRPTAPEKYKYREKKNDQIHKRCEISLSSISSMSNELNSSYIYENVSSDESSFSTDDDIENLIMSTRKRMKDIDDNWKLLQKQTSSLVRNKSENFNSSINSLDTLVLDIDDTNEYSEMYDLQSDVYSFTIKPETKIKYESFETNNNDIKLSGVFMDEQTLYNNNIKKDSYKKNKIDAIVTKLDNDMDIIPNLKMNNVCIKREIYDDL</sequence>